<dbReference type="InterPro" id="IPR035807">
    <property type="entry name" value="PDC_E1_N"/>
</dbReference>
<dbReference type="InterPro" id="IPR029061">
    <property type="entry name" value="THDP-binding"/>
</dbReference>
<proteinExistence type="predicted"/>
<dbReference type="Pfam" id="PF00364">
    <property type="entry name" value="Biotin_lipoyl"/>
    <property type="match status" value="1"/>
</dbReference>
<evidence type="ECO:0000256" key="1">
    <source>
        <dbReference type="ARBA" id="ARBA00001964"/>
    </source>
</evidence>
<dbReference type="EMBL" id="UINC01005899">
    <property type="protein sequence ID" value="SVA24252.1"/>
    <property type="molecule type" value="Genomic_DNA"/>
</dbReference>
<feature type="domain" description="Lipoyl-binding" evidence="8">
    <location>
        <begin position="2"/>
        <end position="76"/>
    </location>
</feature>
<dbReference type="FunFam" id="2.40.50.100:FF:000009">
    <property type="entry name" value="Acetyltransferase component of pyruvate dehydrogenase complex"/>
    <property type="match status" value="1"/>
</dbReference>
<evidence type="ECO:0000259" key="8">
    <source>
        <dbReference type="PROSITE" id="PS50968"/>
    </source>
</evidence>
<sequence>MSQQLLVPDIGDFEEVEVIEVLVKVSDKIKKNDPIVTLESDKSSVEVPSTFEGTVESINVKVGDKVSKGHLLVTLNSETQTQEIPKKNVEEKLPTDTENIIKEAEDTLVLKKEVKETKILPQKKNKNEKIEIVKNGDIDPIETKEWLESLSAVLEKDGKNRAQFLIKQLIEHSYKEGSDLVLSRNTPYINTISPEEEKKSPGDQNMERKIRSLIRWNSAAMVVRANKKNPELGGHIGTFASAATLYDVGMNHFWRAKNNKFGGDLIYFQGHSAPGMYARAYLEGRITSKELDSFRQEVNPGGLSSYPHPWLMPKFWQFPTVSMGLGPIMSIYQARFTKYLINRGLLKDEGRKIWCFLGDGETDEPESLGAIGLAAREKLDNLIFVVNCNLQRLDGPVRGNGKIIQELEGIFRGAGWNVIKVIWGSYWDTLLAKDKTGLLIKRMNEAVDGEYQAFKAKGGAFVREKFFGKYPELLNLVSQMTDKDIWRLNRGGHDPHKVYAAYHSAMQNTGTPTVILAKTIKGYGMGKSGESINTTHQQKKLDEKDLLYYRDRFAVPLTDQQVKNIEYYKPPDNSPEIKYLKECRIKLGGNLPERSSFAKSIKTPSEDIFKAMKESTGEKEMSTTMVLVRMLTSLLRDKNVAPRLVPIIPDEARTFGMEGFFQKIGIYAHEGQKYEPVDSEQLSSYREDVKGQVLEEGINEAGAMSSWIAAGTSYTNHDISMIPIYIFYSMFGFQRTGDLAWAAGDNQTRGFLIGATAGRTTLAGEGLQHGDGHSHILSSVIPNCKSYDPTFAYELSTIFREGLRRMHDKQENIFYYITTMNENYTHPKMPKDKSVEKGILKGMYLFKEYNKYKKTKIQLLGSGAILREMIKAAEILQNEYHIDSNLWSVTSYNELRKEAIEVERYNLLNPDKRPKKTYIEECLSSTEGPIVAASDYMRLNSDQIRPFTNKSFYSFGTDGYGRSDTRKNLRKFFEVDKEHLVTYSLSVLAKEQLISSKYAKEAIKKYKIDPEKPIPTKL</sequence>
<dbReference type="CDD" id="cd06849">
    <property type="entry name" value="lipoyl_domain"/>
    <property type="match status" value="1"/>
</dbReference>
<dbReference type="InterPro" id="IPR000089">
    <property type="entry name" value="Biotin_lipoyl"/>
</dbReference>
<dbReference type="PIRSF" id="PIRSF000156">
    <property type="entry name" value="Pyruvate_dh_E1"/>
    <property type="match status" value="1"/>
</dbReference>
<reference evidence="9" key="1">
    <citation type="submission" date="2018-05" db="EMBL/GenBank/DDBJ databases">
        <authorList>
            <person name="Lanie J.A."/>
            <person name="Ng W.-L."/>
            <person name="Kazmierczak K.M."/>
            <person name="Andrzejewski T.M."/>
            <person name="Davidsen T.M."/>
            <person name="Wayne K.J."/>
            <person name="Tettelin H."/>
            <person name="Glass J.I."/>
            <person name="Rusch D."/>
            <person name="Podicherti R."/>
            <person name="Tsui H.-C.T."/>
            <person name="Winkler M.E."/>
        </authorList>
    </citation>
    <scope>NUCLEOTIDE SEQUENCE</scope>
</reference>
<dbReference type="PANTHER" id="PTHR43825:SF3">
    <property type="entry name" value="PYRUVATE DEHYDROGENASE E1 COMPONENT"/>
    <property type="match status" value="1"/>
</dbReference>
<dbReference type="InterPro" id="IPR009014">
    <property type="entry name" value="Transketo_C/PFOR_II"/>
</dbReference>
<dbReference type="Pfam" id="PF22613">
    <property type="entry name" value="Transketolase_C_1"/>
    <property type="match status" value="1"/>
</dbReference>
<dbReference type="FunFam" id="3.40.50.970:FF:000011">
    <property type="entry name" value="Pyruvate dehydrogenase E1 component"/>
    <property type="match status" value="1"/>
</dbReference>
<keyword evidence="5" id="KW-0786">Thiamine pyrophosphate</keyword>
<dbReference type="Gene3D" id="3.40.50.920">
    <property type="match status" value="1"/>
</dbReference>
<comment type="cofactor">
    <cofactor evidence="1">
        <name>thiamine diphosphate</name>
        <dbReference type="ChEBI" id="CHEBI:58937"/>
    </cofactor>
</comment>
<evidence type="ECO:0000256" key="7">
    <source>
        <dbReference type="ARBA" id="ARBA00051231"/>
    </source>
</evidence>
<dbReference type="InterPro" id="IPR005474">
    <property type="entry name" value="Transketolase_N"/>
</dbReference>
<dbReference type="CDD" id="cd02017">
    <property type="entry name" value="TPP_E1_EcPDC_like"/>
    <property type="match status" value="1"/>
</dbReference>
<organism evidence="9">
    <name type="scientific">marine metagenome</name>
    <dbReference type="NCBI Taxonomy" id="408172"/>
    <lineage>
        <taxon>unclassified sequences</taxon>
        <taxon>metagenomes</taxon>
        <taxon>ecological metagenomes</taxon>
    </lineage>
</organism>
<dbReference type="PANTHER" id="PTHR43825">
    <property type="entry name" value="PYRUVATE DEHYDROGENASE E1 COMPONENT"/>
    <property type="match status" value="1"/>
</dbReference>
<dbReference type="InterPro" id="IPR011053">
    <property type="entry name" value="Single_hybrid_motif"/>
</dbReference>
<keyword evidence="6" id="KW-0670">Pyruvate</keyword>
<dbReference type="GO" id="GO:0004739">
    <property type="term" value="F:pyruvate dehydrogenase (acetyl-transferring) activity"/>
    <property type="evidence" value="ECO:0007669"/>
    <property type="project" value="UniProtKB-EC"/>
</dbReference>
<evidence type="ECO:0000256" key="3">
    <source>
        <dbReference type="ARBA" id="ARBA00017172"/>
    </source>
</evidence>
<dbReference type="PROSITE" id="PS50968">
    <property type="entry name" value="BIOTINYL_LIPOYL"/>
    <property type="match status" value="1"/>
</dbReference>
<dbReference type="SUPFAM" id="SSF52518">
    <property type="entry name" value="Thiamin diphosphate-binding fold (THDP-binding)"/>
    <property type="match status" value="2"/>
</dbReference>
<gene>
    <name evidence="9" type="ORF">METZ01_LOCUS77106</name>
</gene>
<dbReference type="Pfam" id="PF17831">
    <property type="entry name" value="PDH_E1_M"/>
    <property type="match status" value="1"/>
</dbReference>
<accession>A0A381U7Q5</accession>
<dbReference type="SUPFAM" id="SSF51230">
    <property type="entry name" value="Single hybrid motif"/>
    <property type="match status" value="1"/>
</dbReference>
<dbReference type="InterPro" id="IPR004660">
    <property type="entry name" value="PDH_E1"/>
</dbReference>
<dbReference type="AlphaFoldDB" id="A0A381U7Q5"/>
<dbReference type="NCBIfam" id="TIGR00759">
    <property type="entry name" value="aceE"/>
    <property type="match status" value="1"/>
</dbReference>
<dbReference type="Gene3D" id="2.40.50.100">
    <property type="match status" value="1"/>
</dbReference>
<dbReference type="Gene3D" id="3.40.50.970">
    <property type="match status" value="2"/>
</dbReference>
<evidence type="ECO:0000256" key="5">
    <source>
        <dbReference type="ARBA" id="ARBA00023052"/>
    </source>
</evidence>
<evidence type="ECO:0000256" key="4">
    <source>
        <dbReference type="ARBA" id="ARBA00023002"/>
    </source>
</evidence>
<evidence type="ECO:0000256" key="2">
    <source>
        <dbReference type="ARBA" id="ARBA00012281"/>
    </source>
</evidence>
<evidence type="ECO:0000313" key="9">
    <source>
        <dbReference type="EMBL" id="SVA24252.1"/>
    </source>
</evidence>
<protein>
    <recommendedName>
        <fullName evidence="3">Pyruvate dehydrogenase E1 component</fullName>
        <ecNumber evidence="2">1.2.4.1</ecNumber>
    </recommendedName>
</protein>
<dbReference type="InterPro" id="IPR051157">
    <property type="entry name" value="PDH/Transketolase"/>
</dbReference>
<comment type="catalytic activity">
    <reaction evidence="7">
        <text>N(6)-[(R)-lipoyl]-L-lysyl-[protein] + pyruvate + H(+) = N(6)-[(R)-S(8)-acetyldihydrolipoyl]-L-lysyl-[protein] + CO2</text>
        <dbReference type="Rhea" id="RHEA:19189"/>
        <dbReference type="Rhea" id="RHEA-COMP:10474"/>
        <dbReference type="Rhea" id="RHEA-COMP:10478"/>
        <dbReference type="ChEBI" id="CHEBI:15361"/>
        <dbReference type="ChEBI" id="CHEBI:15378"/>
        <dbReference type="ChEBI" id="CHEBI:16526"/>
        <dbReference type="ChEBI" id="CHEBI:83099"/>
        <dbReference type="ChEBI" id="CHEBI:83111"/>
        <dbReference type="EC" id="1.2.4.1"/>
    </reaction>
</comment>
<dbReference type="EC" id="1.2.4.1" evidence="2"/>
<dbReference type="InterPro" id="IPR055152">
    <property type="entry name" value="Transketolase-like_C_2"/>
</dbReference>
<dbReference type="SUPFAM" id="SSF52922">
    <property type="entry name" value="TK C-terminal domain-like"/>
    <property type="match status" value="1"/>
</dbReference>
<keyword evidence="4" id="KW-0560">Oxidoreductase</keyword>
<dbReference type="Pfam" id="PF00456">
    <property type="entry name" value="Transketolase_N"/>
    <property type="match status" value="1"/>
</dbReference>
<name>A0A381U7Q5_9ZZZZ</name>
<dbReference type="InterPro" id="IPR041621">
    <property type="entry name" value="PDH_E1_M"/>
</dbReference>
<evidence type="ECO:0000256" key="6">
    <source>
        <dbReference type="ARBA" id="ARBA00023317"/>
    </source>
</evidence>